<proteinExistence type="predicted"/>
<keyword evidence="2" id="KW-1185">Reference proteome</keyword>
<name>A0ACC6PIB2_9BACL</name>
<evidence type="ECO:0000313" key="2">
    <source>
        <dbReference type="Proteomes" id="UP001380953"/>
    </source>
</evidence>
<accession>A0ACC6PIB2</accession>
<dbReference type="Proteomes" id="UP001380953">
    <property type="component" value="Unassembled WGS sequence"/>
</dbReference>
<evidence type="ECO:0000313" key="1">
    <source>
        <dbReference type="EMBL" id="MEJ8306597.1"/>
    </source>
</evidence>
<organism evidence="1 2">
    <name type="scientific">Saccharibacillus sacchari</name>
    <dbReference type="NCBI Taxonomy" id="456493"/>
    <lineage>
        <taxon>Bacteria</taxon>
        <taxon>Bacillati</taxon>
        <taxon>Bacillota</taxon>
        <taxon>Bacilli</taxon>
        <taxon>Bacillales</taxon>
        <taxon>Paenibacillaceae</taxon>
        <taxon>Saccharibacillus</taxon>
    </lineage>
</organism>
<dbReference type="EMBL" id="JBBKAR010000056">
    <property type="protein sequence ID" value="MEJ8306597.1"/>
    <property type="molecule type" value="Genomic_DNA"/>
</dbReference>
<comment type="caution">
    <text evidence="1">The sequence shown here is derived from an EMBL/GenBank/DDBJ whole genome shotgun (WGS) entry which is preliminary data.</text>
</comment>
<sequence length="131" mass="14994">MPEFYITYGDRMGDKALFTTLVENTFPRIEEAQPGGIHIDFERAPEKEGYMPVYYVTFEDEEVTGVIYEYLPLPEPEKTQLEKAQARITELENRTKVLEYTAQTTGETLDVHEGAIVDVMKLALGRSPEEL</sequence>
<reference evidence="1" key="1">
    <citation type="submission" date="2024-03" db="EMBL/GenBank/DDBJ databases">
        <title>Whole genome sequecning of epiphytes from Marcgravia umbellata leaves.</title>
        <authorList>
            <person name="Kumar G."/>
            <person name="Savka M.A."/>
        </authorList>
    </citation>
    <scope>NUCLEOTIDE SEQUENCE</scope>
    <source>
        <strain evidence="1">RIT_BL5</strain>
    </source>
</reference>
<gene>
    <name evidence="1" type="ORF">WKI47_22030</name>
</gene>
<protein>
    <submittedName>
        <fullName evidence="1">Uncharacterized protein</fullName>
    </submittedName>
</protein>